<gene>
    <name evidence="3" type="ORF">SAMN02910432_00769</name>
</gene>
<dbReference type="GeneID" id="29803149"/>
<protein>
    <submittedName>
        <fullName evidence="3">Flagellar basal-body rod modification protein FlgD</fullName>
    </submittedName>
</protein>
<keyword evidence="3" id="KW-0966">Cell projection</keyword>
<keyword evidence="2" id="KW-1005">Bacterial flagellum biogenesis</keyword>
<dbReference type="Proteomes" id="UP000182635">
    <property type="component" value="Unassembled WGS sequence"/>
</dbReference>
<keyword evidence="3" id="KW-0282">Flagellum</keyword>
<dbReference type="GO" id="GO:0044781">
    <property type="term" value="P:bacterial-type flagellum organization"/>
    <property type="evidence" value="ECO:0007669"/>
    <property type="project" value="UniProtKB-KW"/>
</dbReference>
<sequence length="157" mass="16715">MTEVVNNTAISQALRTADVSKAVAGAANSQTLKNIGNNNSTIKIDDFLKIISTAMSNPSISGDSSSSGSSGTDYISQMAQFSTMETLNELNKTVTTAMMISQQQQAFSLIGKTVDMVDEKNQPFTGKVERVSFKNGFAQISVNGKYYDMSSLSGVGE</sequence>
<name>A0A1I2QPF9_9LACO</name>
<evidence type="ECO:0000313" key="4">
    <source>
        <dbReference type="Proteomes" id="UP000182635"/>
    </source>
</evidence>
<dbReference type="Pfam" id="PF03963">
    <property type="entry name" value="FlgD"/>
    <property type="match status" value="1"/>
</dbReference>
<dbReference type="EMBL" id="FOPI01000010">
    <property type="protein sequence ID" value="SFG30485.1"/>
    <property type="molecule type" value="Genomic_DNA"/>
</dbReference>
<dbReference type="RefSeq" id="WP_014073995.1">
    <property type="nucleotide sequence ID" value="NZ_AYYL01000007.1"/>
</dbReference>
<comment type="similarity">
    <text evidence="1">Belongs to the FlgD family.</text>
</comment>
<organism evidence="3 4">
    <name type="scientific">Ligilactobacillus ruminis DSM 20403 = NBRC 102161</name>
    <dbReference type="NCBI Taxonomy" id="1423798"/>
    <lineage>
        <taxon>Bacteria</taxon>
        <taxon>Bacillati</taxon>
        <taxon>Bacillota</taxon>
        <taxon>Bacilli</taxon>
        <taxon>Lactobacillales</taxon>
        <taxon>Lactobacillaceae</taxon>
        <taxon>Ligilactobacillus</taxon>
    </lineage>
</organism>
<evidence type="ECO:0000256" key="1">
    <source>
        <dbReference type="ARBA" id="ARBA00010577"/>
    </source>
</evidence>
<accession>A0A1I2QPF9</accession>
<dbReference type="AlphaFoldDB" id="A0A1I2QPF9"/>
<evidence type="ECO:0000256" key="2">
    <source>
        <dbReference type="ARBA" id="ARBA00022795"/>
    </source>
</evidence>
<keyword evidence="3" id="KW-0969">Cilium</keyword>
<dbReference type="OrthoDB" id="280334at2"/>
<evidence type="ECO:0000313" key="3">
    <source>
        <dbReference type="EMBL" id="SFG30485.1"/>
    </source>
</evidence>
<reference evidence="4" key="1">
    <citation type="submission" date="2016-10" db="EMBL/GenBank/DDBJ databases">
        <authorList>
            <person name="Varghese N."/>
            <person name="Submissions S."/>
        </authorList>
    </citation>
    <scope>NUCLEOTIDE SEQUENCE [LARGE SCALE GENOMIC DNA]</scope>
    <source>
        <strain evidence="4">DSM 20403</strain>
    </source>
</reference>
<dbReference type="InterPro" id="IPR005648">
    <property type="entry name" value="FlgD"/>
</dbReference>
<proteinExistence type="inferred from homology"/>